<dbReference type="AlphaFoldDB" id="A0A380W375"/>
<protein>
    <submittedName>
        <fullName evidence="2">Uncharacterized protein</fullName>
    </submittedName>
</protein>
<dbReference type="PROSITE" id="PS51318">
    <property type="entry name" value="TAT"/>
    <property type="match status" value="1"/>
</dbReference>
<dbReference type="RefSeq" id="WP_002718076.1">
    <property type="nucleotide sequence ID" value="NZ_UFSI01000001.1"/>
</dbReference>
<evidence type="ECO:0000313" key="2">
    <source>
        <dbReference type="EMBL" id="SUU83296.1"/>
    </source>
</evidence>
<evidence type="ECO:0000256" key="1">
    <source>
        <dbReference type="SAM" id="SignalP"/>
    </source>
</evidence>
<feature type="signal peptide" evidence="1">
    <location>
        <begin position="1"/>
        <end position="28"/>
    </location>
</feature>
<dbReference type="Proteomes" id="UP000254343">
    <property type="component" value="Unassembled WGS sequence"/>
</dbReference>
<dbReference type="EMBL" id="UIGB01000001">
    <property type="protein sequence ID" value="SUU83296.1"/>
    <property type="molecule type" value="Genomic_DNA"/>
</dbReference>
<reference evidence="2 3" key="1">
    <citation type="submission" date="2018-06" db="EMBL/GenBank/DDBJ databases">
        <authorList>
            <consortium name="Pathogen Informatics"/>
            <person name="Doyle S."/>
        </authorList>
    </citation>
    <scope>NUCLEOTIDE SEQUENCE [LARGE SCALE GENOMIC DNA]</scope>
    <source>
        <strain evidence="2 3">NCTC12722</strain>
    </source>
</reference>
<dbReference type="OrthoDB" id="8221554at2"/>
<organism evidence="2 3">
    <name type="scientific">Afipia felis</name>
    <name type="common">Cat scratch disease bacillus</name>
    <dbReference type="NCBI Taxonomy" id="1035"/>
    <lineage>
        <taxon>Bacteria</taxon>
        <taxon>Pseudomonadati</taxon>
        <taxon>Pseudomonadota</taxon>
        <taxon>Alphaproteobacteria</taxon>
        <taxon>Hyphomicrobiales</taxon>
        <taxon>Nitrobacteraceae</taxon>
        <taxon>Afipia</taxon>
    </lineage>
</organism>
<proteinExistence type="predicted"/>
<evidence type="ECO:0000313" key="3">
    <source>
        <dbReference type="Proteomes" id="UP000254343"/>
    </source>
</evidence>
<gene>
    <name evidence="2" type="ORF">NCTC12722_00459</name>
</gene>
<dbReference type="InterPro" id="IPR006311">
    <property type="entry name" value="TAT_signal"/>
</dbReference>
<feature type="chain" id="PRO_5016788427" evidence="1">
    <location>
        <begin position="29"/>
        <end position="222"/>
    </location>
</feature>
<name>A0A380W375_AFIFE</name>
<sequence length="222" mass="23560">MNRLTRRCLLGAGVTLGIAAAGRTQAWAAPETARDLQFILHAVFFSDETHQAQPLDPHAFVKDPSAPAGIGPQNIPHIAGFRPALVAGPLDVETFNAQGKSLGFSLADWFAAKGSVKITPSDAGARLDCRFTQLRPNGVYSLFENHFDQKPIGFTPSDGRGKGNSFTAGVNGSAAISMTSPHPLTHDNAVLLVYHSDGVTHGLERGEIGVTAHHQIIVRIPA</sequence>
<accession>A0A380W375</accession>
<keyword evidence="1" id="KW-0732">Signal</keyword>